<dbReference type="STRING" id="145854.GA0074692_4528"/>
<protein>
    <submittedName>
        <fullName evidence="3">Allophanate hydrolase</fullName>
    </submittedName>
</protein>
<dbReference type="GO" id="GO:0016787">
    <property type="term" value="F:hydrolase activity"/>
    <property type="evidence" value="ECO:0007669"/>
    <property type="project" value="UniProtKB-KW"/>
</dbReference>
<dbReference type="Pfam" id="PF01425">
    <property type="entry name" value="Amidase"/>
    <property type="match status" value="1"/>
</dbReference>
<dbReference type="InterPro" id="IPR000120">
    <property type="entry name" value="Amidase"/>
</dbReference>
<dbReference type="RefSeq" id="WP_091647073.1">
    <property type="nucleotide sequence ID" value="NZ_FMHW01000002.1"/>
</dbReference>
<dbReference type="Pfam" id="PF21986">
    <property type="entry name" value="AH_C"/>
    <property type="match status" value="1"/>
</dbReference>
<dbReference type="SUPFAM" id="SSF75304">
    <property type="entry name" value="Amidase signature (AS) enzymes"/>
    <property type="match status" value="1"/>
</dbReference>
<dbReference type="Gene3D" id="3.90.1300.10">
    <property type="entry name" value="Amidase signature (AS) domain"/>
    <property type="match status" value="1"/>
</dbReference>
<evidence type="ECO:0000313" key="3">
    <source>
        <dbReference type="EMBL" id="SCL37024.1"/>
    </source>
</evidence>
<dbReference type="InterPro" id="IPR036928">
    <property type="entry name" value="AS_sf"/>
</dbReference>
<evidence type="ECO:0000259" key="1">
    <source>
        <dbReference type="Pfam" id="PF01425"/>
    </source>
</evidence>
<dbReference type="PANTHER" id="PTHR11895">
    <property type="entry name" value="TRANSAMIDASE"/>
    <property type="match status" value="1"/>
</dbReference>
<evidence type="ECO:0000259" key="2">
    <source>
        <dbReference type="Pfam" id="PF21986"/>
    </source>
</evidence>
<keyword evidence="3" id="KW-0378">Hydrolase</keyword>
<reference evidence="4" key="1">
    <citation type="submission" date="2016-06" db="EMBL/GenBank/DDBJ databases">
        <authorList>
            <person name="Varghese N."/>
            <person name="Submissions Spin"/>
        </authorList>
    </citation>
    <scope>NUCLEOTIDE SEQUENCE [LARGE SCALE GENOMIC DNA]</scope>
    <source>
        <strain evidence="4">DSM 43817</strain>
    </source>
</reference>
<feature type="domain" description="Amidase" evidence="1">
    <location>
        <begin position="10"/>
        <end position="423"/>
    </location>
</feature>
<evidence type="ECO:0000313" key="4">
    <source>
        <dbReference type="Proteomes" id="UP000198959"/>
    </source>
</evidence>
<dbReference type="InterPro" id="IPR053844">
    <property type="entry name" value="AH_C"/>
</dbReference>
<sequence length="571" mass="58748">MPPSNATAGVERALKRLAQVDRPEVWTSLRTADSLLAEAQELDARAADGEALPLLGLTVAVKDNIDVAGQPTTLGCPGAAWQPDVDADAVARLRRAGAIVLGKTNLDQFATGLVGTRSPYGVVRNAHRPELVSGGSSSGSAVAVALEVTDLALGTDTAGSGRVPAALNGIVGVKPTLGLVPTTGMADACRPFDTITVFGRDLDTAVRGVRVITGPGDRDGLSRRWPTDVRLAAGPRPTVAVPDEAGLRAVAPELRPLWDQALARLATVADLRVVDVSPLLDAALLLYEGAIVAGRYAAAGRWVGPTAEDGVPGLDPTVAGIVRGARTPAGWEYVRDRAALDDARARAAELLAGCTALVLPTAPLHPTIAEVAADPVGVNSRMGTYTNFVNLLDLCATAVPAGENEAGSFGISVIGRAFDDQVCTDIAARFLGVAAPSWVDTEVPLAVVGAHLRGGPLHHELVDLGARFGGDVTTAPSYRLYALDTEPPKPGLVEVASGGAEIAGELWWLSPGGLGRFLAALPAPMTLGRVRLADGRDVVGFGCTPGALTGAEDITAFGGWRAYQQRAGSPA</sequence>
<accession>A0A1C6T5E9</accession>
<dbReference type="Proteomes" id="UP000198959">
    <property type="component" value="Unassembled WGS sequence"/>
</dbReference>
<dbReference type="PANTHER" id="PTHR11895:SF169">
    <property type="entry name" value="GLUTAMYL-TRNA(GLN) AMIDOTRANSFERASE"/>
    <property type="match status" value="1"/>
</dbReference>
<dbReference type="Gene3D" id="3.10.490.10">
    <property type="entry name" value="Gamma-glutamyl cyclotransferase-like"/>
    <property type="match status" value="1"/>
</dbReference>
<organism evidence="3 4">
    <name type="scientific">Micromonospora pallida</name>
    <dbReference type="NCBI Taxonomy" id="145854"/>
    <lineage>
        <taxon>Bacteria</taxon>
        <taxon>Bacillati</taxon>
        <taxon>Actinomycetota</taxon>
        <taxon>Actinomycetes</taxon>
        <taxon>Micromonosporales</taxon>
        <taxon>Micromonosporaceae</taxon>
        <taxon>Micromonospora</taxon>
    </lineage>
</organism>
<name>A0A1C6T5E9_9ACTN</name>
<dbReference type="Gene3D" id="1.20.58.1700">
    <property type="match status" value="1"/>
</dbReference>
<dbReference type="NCBIfam" id="NF006043">
    <property type="entry name" value="PRK08186.1"/>
    <property type="match status" value="1"/>
</dbReference>
<dbReference type="OrthoDB" id="182039at2"/>
<gene>
    <name evidence="3" type="ORF">GA0074692_4528</name>
</gene>
<dbReference type="EMBL" id="FMHW01000002">
    <property type="protein sequence ID" value="SCL37024.1"/>
    <property type="molecule type" value="Genomic_DNA"/>
</dbReference>
<feature type="domain" description="Allophanate hydrolase C-terminal" evidence="2">
    <location>
        <begin position="444"/>
        <end position="564"/>
    </location>
</feature>
<dbReference type="InterPro" id="IPR014085">
    <property type="entry name" value="Allophanate_hydrolase"/>
</dbReference>
<dbReference type="AlphaFoldDB" id="A0A1C6T5E9"/>
<dbReference type="NCBIfam" id="TIGR02713">
    <property type="entry name" value="allophanate_hyd"/>
    <property type="match status" value="1"/>
</dbReference>
<proteinExistence type="predicted"/>
<dbReference type="InterPro" id="IPR023631">
    <property type="entry name" value="Amidase_dom"/>
</dbReference>
<keyword evidence="4" id="KW-1185">Reference proteome</keyword>